<dbReference type="SMART" id="SM00487">
    <property type="entry name" value="DEXDc"/>
    <property type="match status" value="1"/>
</dbReference>
<dbReference type="GO" id="GO:0055087">
    <property type="term" value="C:Ski complex"/>
    <property type="evidence" value="ECO:0007669"/>
    <property type="project" value="TreeGrafter"/>
</dbReference>
<evidence type="ECO:0000256" key="1">
    <source>
        <dbReference type="ARBA" id="ARBA00022741"/>
    </source>
</evidence>
<feature type="domain" description="Helicase C-terminal" evidence="8">
    <location>
        <begin position="238"/>
        <end position="427"/>
    </location>
</feature>
<proteinExistence type="predicted"/>
<gene>
    <name evidence="9" type="ORF">DCF17_01635</name>
</gene>
<dbReference type="InterPro" id="IPR050699">
    <property type="entry name" value="RNA-DNA_Helicase"/>
</dbReference>
<keyword evidence="5" id="KW-0175">Coiled coil</keyword>
<reference evidence="9 10" key="2">
    <citation type="submission" date="2018-06" db="EMBL/GenBank/DDBJ databases">
        <title>Metagenomic assembly of (sub)arctic Cyanobacteria and their associated microbiome from non-axenic cultures.</title>
        <authorList>
            <person name="Baurain D."/>
        </authorList>
    </citation>
    <scope>NUCLEOTIDE SEQUENCE [LARGE SCALE GENOMIC DNA]</scope>
    <source>
        <strain evidence="9">ULC041bin1</strain>
    </source>
</reference>
<dbReference type="Pfam" id="PF00270">
    <property type="entry name" value="DEAD"/>
    <property type="match status" value="1"/>
</dbReference>
<dbReference type="GO" id="GO:0005524">
    <property type="term" value="F:ATP binding"/>
    <property type="evidence" value="ECO:0007669"/>
    <property type="project" value="UniProtKB-KW"/>
</dbReference>
<comment type="caution">
    <text evidence="9">The sequence shown here is derived from an EMBL/GenBank/DDBJ whole genome shotgun (WGS) entry which is preliminary data.</text>
</comment>
<feature type="coiled-coil region" evidence="5">
    <location>
        <begin position="664"/>
        <end position="691"/>
    </location>
</feature>
<evidence type="ECO:0000256" key="2">
    <source>
        <dbReference type="ARBA" id="ARBA00022801"/>
    </source>
</evidence>
<sequence length="880" mass="98147">MLDLAELFPFPLDDFQHQAAAALDADKSVVVCAPTGSGKTLIGEYAIYRAMAHGKRVFYTTPLKALSNQKLRDFRDQFGYDNVGLLTGDLSINRDASVVVMTTEIFRNMLYGTRIGETGTTLQQVEAVVLDECHYMNDRQRGTVWEESIIYCPPEIQLLALSATVENSGQLTDWLQKVHGPTELIYSDFRPVPLQFHYCTGKRLVPLLDTSQKAINPQLKKQRAPQRQPGRRGGGRVSLPFVMGQLQERDMLPAIYFIFSRRGCDKSVDEVSHMSLVSEAEADELKLRIDTFLAYNPDAGRAGQVGPLYRGIAAHHAGILPLWKGLVEELFQAGLIKVVFATETLAAGINMPARTTVIASLSKRTDLGHRLLTSSEFLQMAGRAGRRGMDEQGHVVTVESPFEGSREAVHLATSGADPLVSQFTPGYGMVLNLLQTHSLNEAKDLIERSFGQYLATLHLVPQQQEIDRLEGAIAHQQAQLAAFDEALLAEYAKLKERLKEERRLLKTLQQQAAHVLADDVGKMVPFAIAGTLLSLKGKHLPVGDPVPAVLVTKVQGSGQFPYLVCLTKTNQWCVVTAADVVGLHADIPRLQSVDTLAPPTELVPSPGKRCRGDDYTAAIAATMATPPALEMLAPEVQDQLDRMRDVEHTLATHPASQWENTNGLLKRQKRLRDLEDERRDRQQKLAQYTGRYWQEFLNIMDVLKHFNGLEDDRPTELGEMAAAIRGDNELWLALALESGEFDHLDAAQLAAACAALVTENSRPDSWCRYKLSGRVEETLGGLHTLRRQIYQQQHRRHITAPLWLEYDLVGMVEQWALQVDWVTLCENTSLDEGDIVRILRRTLDVLSQIPHVPYISDSLRTAAREAKELMNRFPVNEEIG</sequence>
<dbReference type="InterPro" id="IPR001650">
    <property type="entry name" value="Helicase_C-like"/>
</dbReference>
<dbReference type="SMART" id="SM00490">
    <property type="entry name" value="HELICc"/>
    <property type="match status" value="1"/>
</dbReference>
<dbReference type="SMART" id="SM01142">
    <property type="entry name" value="DSHCT"/>
    <property type="match status" value="1"/>
</dbReference>
<evidence type="ECO:0000259" key="7">
    <source>
        <dbReference type="PROSITE" id="PS51192"/>
    </source>
</evidence>
<dbReference type="CDD" id="cd18795">
    <property type="entry name" value="SF2_C_Ski2"/>
    <property type="match status" value="1"/>
</dbReference>
<dbReference type="EMBL" id="QBMN01000006">
    <property type="protein sequence ID" value="PZO45441.1"/>
    <property type="molecule type" value="Genomic_DNA"/>
</dbReference>
<dbReference type="PROSITE" id="PS51194">
    <property type="entry name" value="HELICASE_CTER"/>
    <property type="match status" value="1"/>
</dbReference>
<evidence type="ECO:0000256" key="3">
    <source>
        <dbReference type="ARBA" id="ARBA00022806"/>
    </source>
</evidence>
<dbReference type="PROSITE" id="PS51192">
    <property type="entry name" value="HELICASE_ATP_BIND_1"/>
    <property type="match status" value="1"/>
</dbReference>
<dbReference type="GO" id="GO:0004386">
    <property type="term" value="F:helicase activity"/>
    <property type="evidence" value="ECO:0007669"/>
    <property type="project" value="UniProtKB-KW"/>
</dbReference>
<dbReference type="Gene3D" id="3.40.50.300">
    <property type="entry name" value="P-loop containing nucleotide triphosphate hydrolases"/>
    <property type="match status" value="2"/>
</dbReference>
<feature type="region of interest" description="Disordered" evidence="6">
    <location>
        <begin position="216"/>
        <end position="236"/>
    </location>
</feature>
<keyword evidence="2" id="KW-0378">Hydrolase</keyword>
<dbReference type="Gene3D" id="1.10.3380.30">
    <property type="match status" value="1"/>
</dbReference>
<dbReference type="SUPFAM" id="SSF52540">
    <property type="entry name" value="P-loop containing nucleoside triphosphate hydrolases"/>
    <property type="match status" value="1"/>
</dbReference>
<evidence type="ECO:0000259" key="8">
    <source>
        <dbReference type="PROSITE" id="PS51194"/>
    </source>
</evidence>
<name>A0A2W4YDQ6_9CYAN</name>
<reference evidence="10" key="1">
    <citation type="submission" date="2018-04" db="EMBL/GenBank/DDBJ databases">
        <authorList>
            <person name="Cornet L."/>
        </authorList>
    </citation>
    <scope>NUCLEOTIDE SEQUENCE [LARGE SCALE GENOMIC DNA]</scope>
</reference>
<dbReference type="InterPro" id="IPR014001">
    <property type="entry name" value="Helicase_ATP-bd"/>
</dbReference>
<dbReference type="Proteomes" id="UP000249081">
    <property type="component" value="Unassembled WGS sequence"/>
</dbReference>
<organism evidence="9 10">
    <name type="scientific">Shackletoniella antarctica</name>
    <dbReference type="NCBI Taxonomy" id="268115"/>
    <lineage>
        <taxon>Bacteria</taxon>
        <taxon>Bacillati</taxon>
        <taxon>Cyanobacteriota</taxon>
        <taxon>Cyanophyceae</taxon>
        <taxon>Oculatellales</taxon>
        <taxon>Oculatellaceae</taxon>
        <taxon>Shackletoniella</taxon>
    </lineage>
</organism>
<dbReference type="GO" id="GO:0016787">
    <property type="term" value="F:hydrolase activity"/>
    <property type="evidence" value="ECO:0007669"/>
    <property type="project" value="UniProtKB-KW"/>
</dbReference>
<evidence type="ECO:0000313" key="9">
    <source>
        <dbReference type="EMBL" id="PZO45441.1"/>
    </source>
</evidence>
<dbReference type="InterPro" id="IPR012961">
    <property type="entry name" value="Ski2/MTR4_C"/>
</dbReference>
<evidence type="ECO:0000256" key="4">
    <source>
        <dbReference type="ARBA" id="ARBA00022840"/>
    </source>
</evidence>
<dbReference type="Pfam" id="PF08148">
    <property type="entry name" value="DSHCT"/>
    <property type="match status" value="1"/>
</dbReference>
<evidence type="ECO:0000256" key="6">
    <source>
        <dbReference type="SAM" id="MobiDB-lite"/>
    </source>
</evidence>
<dbReference type="InterPro" id="IPR027417">
    <property type="entry name" value="P-loop_NTPase"/>
</dbReference>
<dbReference type="InterPro" id="IPR011545">
    <property type="entry name" value="DEAD/DEAH_box_helicase_dom"/>
</dbReference>
<dbReference type="GO" id="GO:0070478">
    <property type="term" value="P:nuclear-transcribed mRNA catabolic process, 3'-5' exonucleolytic nonsense-mediated decay"/>
    <property type="evidence" value="ECO:0007669"/>
    <property type="project" value="TreeGrafter"/>
</dbReference>
<evidence type="ECO:0000313" key="10">
    <source>
        <dbReference type="Proteomes" id="UP000249081"/>
    </source>
</evidence>
<dbReference type="PANTHER" id="PTHR12131">
    <property type="entry name" value="ATP-DEPENDENT RNA AND DNA HELICASE"/>
    <property type="match status" value="1"/>
</dbReference>
<dbReference type="PANTHER" id="PTHR12131:SF1">
    <property type="entry name" value="ATP-DEPENDENT RNA HELICASE SUPV3L1, MITOCHONDRIAL-RELATED"/>
    <property type="match status" value="1"/>
</dbReference>
<protein>
    <submittedName>
        <fullName evidence="9">DEAD/DEAH box helicase</fullName>
    </submittedName>
</protein>
<dbReference type="Pfam" id="PF00271">
    <property type="entry name" value="Helicase_C"/>
    <property type="match status" value="1"/>
</dbReference>
<feature type="coiled-coil region" evidence="5">
    <location>
        <begin position="466"/>
        <end position="518"/>
    </location>
</feature>
<dbReference type="AlphaFoldDB" id="A0A2W4YDQ6"/>
<accession>A0A2W4YDQ6</accession>
<evidence type="ECO:0000256" key="5">
    <source>
        <dbReference type="SAM" id="Coils"/>
    </source>
</evidence>
<feature type="compositionally biased region" description="Basic residues" evidence="6">
    <location>
        <begin position="220"/>
        <end position="234"/>
    </location>
</feature>
<feature type="domain" description="Helicase ATP-binding" evidence="7">
    <location>
        <begin position="20"/>
        <end position="183"/>
    </location>
</feature>
<keyword evidence="1" id="KW-0547">Nucleotide-binding</keyword>
<dbReference type="GO" id="GO:0003676">
    <property type="term" value="F:nucleic acid binding"/>
    <property type="evidence" value="ECO:0007669"/>
    <property type="project" value="InterPro"/>
</dbReference>
<keyword evidence="4" id="KW-0067">ATP-binding</keyword>
<keyword evidence="3 9" id="KW-0347">Helicase</keyword>